<dbReference type="Proteomes" id="UP000225706">
    <property type="component" value="Unassembled WGS sequence"/>
</dbReference>
<dbReference type="EMBL" id="LSMT01000039">
    <property type="protein sequence ID" value="PFX31193.1"/>
    <property type="molecule type" value="Genomic_DNA"/>
</dbReference>
<keyword evidence="3" id="KW-1185">Reference proteome</keyword>
<feature type="compositionally biased region" description="Polar residues" evidence="1">
    <location>
        <begin position="735"/>
        <end position="744"/>
    </location>
</feature>
<comment type="caution">
    <text evidence="2">The sequence shown here is derived from an EMBL/GenBank/DDBJ whole genome shotgun (WGS) entry which is preliminary data.</text>
</comment>
<protein>
    <submittedName>
        <fullName evidence="2">Uncharacterized protein</fullName>
    </submittedName>
</protein>
<reference evidence="3" key="1">
    <citation type="journal article" date="2017" name="bioRxiv">
        <title>Comparative analysis of the genomes of Stylophora pistillata and Acropora digitifera provides evidence for extensive differences between species of corals.</title>
        <authorList>
            <person name="Voolstra C.R."/>
            <person name="Li Y."/>
            <person name="Liew Y.J."/>
            <person name="Baumgarten S."/>
            <person name="Zoccola D."/>
            <person name="Flot J.-F."/>
            <person name="Tambutte S."/>
            <person name="Allemand D."/>
            <person name="Aranda M."/>
        </authorList>
    </citation>
    <scope>NUCLEOTIDE SEQUENCE [LARGE SCALE GENOMIC DNA]</scope>
</reference>
<dbReference type="OrthoDB" id="5983662at2759"/>
<name>A0A2B4SQ39_STYPI</name>
<organism evidence="2 3">
    <name type="scientific">Stylophora pistillata</name>
    <name type="common">Smooth cauliflower coral</name>
    <dbReference type="NCBI Taxonomy" id="50429"/>
    <lineage>
        <taxon>Eukaryota</taxon>
        <taxon>Metazoa</taxon>
        <taxon>Cnidaria</taxon>
        <taxon>Anthozoa</taxon>
        <taxon>Hexacorallia</taxon>
        <taxon>Scleractinia</taxon>
        <taxon>Astrocoeniina</taxon>
        <taxon>Pocilloporidae</taxon>
        <taxon>Stylophora</taxon>
    </lineage>
</organism>
<feature type="region of interest" description="Disordered" evidence="1">
    <location>
        <begin position="655"/>
        <end position="744"/>
    </location>
</feature>
<sequence>MYRNLSRVTALFLMPRFPHDILLITDGPINVKKLTETHSLTKTTAHLARLLKKGEPMNDQHEGEEEEEEESGSAALVHVIKRIRQALTTLKEARDKQDKADAKAFLTVLKHGNATEIKELMGKHAMEWHSRCHNVKKLFANYINMTELIALLGNDNYDFEEGMGKVLKEAELNEQADVFEAFVGMAHAHGLADHVGVKAVMEIGGILADTYCDTKMDGLISLIVRSVDESDPRGSFDVSKKIKPYRYAVNSGHCMNRSLVKRAGPYEPKSLKEKALDLVFEHHDENNCDEVNLIRLIVHLIHEGEKLRESSKELHDVTQKFEAGMIAKVTQLMKEGDEDEAYKTVGLIDGPVDVNKLRHPSMTKTTARLAHLLKKGEQMNDREGQEHGEIVPALKTLKAAKDKRNREKALELMKAIRSEPSNDKVKTILGRHVADNYDKCEKIKEVFHSKALSVLDFDEEMDEVLEDAGLGEKTDDFKALTHTDPHGVMGKMKQLVVDAACDKKVDGLFKNIGEVIEEQDPDGEFDLSNRIEPYTDPKIVEDCEEHTLEELLKHVKRDSAPSEVGNDRKRIIDLVFENSAEGNCIEVKLYKKYTDLIIKGIILHYNWGIIHGLTKGYEEELIKRVTSLMEQKNEVRARIAVGEYTLDIVRGTLANRGTEEQRNRETGKRGTEEQRNRGTEEQRSRGAEEQRSRGAEEKRNREKEEHTNTRTHEHTNTRRDDQTNRQRHEQKNRLTDGQTNRRTL</sequence>
<feature type="compositionally biased region" description="Basic and acidic residues" evidence="1">
    <location>
        <begin position="657"/>
        <end position="734"/>
    </location>
</feature>
<dbReference type="AlphaFoldDB" id="A0A2B4SQ39"/>
<evidence type="ECO:0000313" key="3">
    <source>
        <dbReference type="Proteomes" id="UP000225706"/>
    </source>
</evidence>
<evidence type="ECO:0000313" key="2">
    <source>
        <dbReference type="EMBL" id="PFX31193.1"/>
    </source>
</evidence>
<proteinExistence type="predicted"/>
<gene>
    <name evidence="2" type="ORF">AWC38_SpisGene3975</name>
</gene>
<evidence type="ECO:0000256" key="1">
    <source>
        <dbReference type="SAM" id="MobiDB-lite"/>
    </source>
</evidence>
<accession>A0A2B4SQ39</accession>